<organism evidence="2">
    <name type="scientific">viral metagenome</name>
    <dbReference type="NCBI Taxonomy" id="1070528"/>
    <lineage>
        <taxon>unclassified sequences</taxon>
        <taxon>metagenomes</taxon>
        <taxon>organismal metagenomes</taxon>
    </lineage>
</organism>
<proteinExistence type="predicted"/>
<accession>A0A6C0BMD1</accession>
<dbReference type="AlphaFoldDB" id="A0A6C0BMD1"/>
<sequence>MEDNSLIATLPPIACRTCGNRKVSQVENLRNYREKSTTVNRIQSYVRRLRTEIPKEDLLTILGMRGQINMDQYRELLDPQYSAYDIAVGYQFNAPTSTEILELLLQRELITPEVLNAYREMNLTPDEALDRYLRMMNMDTFFNQMGIKRYCCRQTFMNPDTFPIGGIGYSHQVPEMILDRQQQEARQLGMSSVPQVTPGTSLERIDLSASTDEITNQMGNVTLGSTTTGGNVVTNVFTPNPRAKLYRVGRPPKINIMPDYSREYSVIERTEVPVPQQGLSPSARGISTRPSPSSRPRLTPTATAPLSRPSPSISQGLNRPMTRPPLSSQPSMTRVSSQPSMTSAAPRQLAPTPLSTMRRSLAPRVIRSDNP</sequence>
<dbReference type="EMBL" id="MN739192">
    <property type="protein sequence ID" value="QHS92824.1"/>
    <property type="molecule type" value="Genomic_DNA"/>
</dbReference>
<name>A0A6C0BMD1_9ZZZZ</name>
<evidence type="ECO:0000313" key="2">
    <source>
        <dbReference type="EMBL" id="QHS92824.1"/>
    </source>
</evidence>
<feature type="compositionally biased region" description="Low complexity" evidence="1">
    <location>
        <begin position="284"/>
        <end position="303"/>
    </location>
</feature>
<feature type="region of interest" description="Disordered" evidence="1">
    <location>
        <begin position="272"/>
        <end position="371"/>
    </location>
</feature>
<reference evidence="2" key="1">
    <citation type="journal article" date="2020" name="Nature">
        <title>Giant virus diversity and host interactions through global metagenomics.</title>
        <authorList>
            <person name="Schulz F."/>
            <person name="Roux S."/>
            <person name="Paez-Espino D."/>
            <person name="Jungbluth S."/>
            <person name="Walsh D.A."/>
            <person name="Denef V.J."/>
            <person name="McMahon K.D."/>
            <person name="Konstantinidis K.T."/>
            <person name="Eloe-Fadrosh E.A."/>
            <person name="Kyrpides N.C."/>
            <person name="Woyke T."/>
        </authorList>
    </citation>
    <scope>NUCLEOTIDE SEQUENCE</scope>
    <source>
        <strain evidence="2">GVMAG-M-3300017651-5</strain>
    </source>
</reference>
<protein>
    <submittedName>
        <fullName evidence="2">Uncharacterized protein</fullName>
    </submittedName>
</protein>
<feature type="compositionally biased region" description="Polar residues" evidence="1">
    <location>
        <begin position="325"/>
        <end position="345"/>
    </location>
</feature>
<evidence type="ECO:0000256" key="1">
    <source>
        <dbReference type="SAM" id="MobiDB-lite"/>
    </source>
</evidence>